<dbReference type="EMBL" id="BAUL01000274">
    <property type="protein sequence ID" value="GAD99027.1"/>
    <property type="molecule type" value="Genomic_DNA"/>
</dbReference>
<evidence type="ECO:0000313" key="1">
    <source>
        <dbReference type="EMBL" id="GAD99027.1"/>
    </source>
</evidence>
<sequence length="152" mass="16071">MIRIEADACKACSDRRAAGSLTHSHHSFASRQLSLLPAAGPVTGSSRARSRTLLLTAAIFGTGHQPLPPLAFRPPSQPTLSVCAYLVVFRSLHLLSPVVRSPSGLAEWLAFPGGAGASRLALCALSSRPRLSALLRIPTRLARLGSRLSLET</sequence>
<dbReference type="HOGENOM" id="CLU_1722105_0_0_1"/>
<name>V5GDM4_BYSSN</name>
<gene>
    <name evidence="1" type="ORF">PVAR5_7732</name>
</gene>
<reference evidence="2" key="1">
    <citation type="journal article" date="2014" name="Genome Announc.">
        <title>Draft genome sequence of the formaldehyde-resistant fungus Byssochlamys spectabilis No. 5 (anamorph Paecilomyces variotii No. 5) (NBRC109023).</title>
        <authorList>
            <person name="Oka T."/>
            <person name="Ekino K."/>
            <person name="Fukuda K."/>
            <person name="Nomura Y."/>
        </authorList>
    </citation>
    <scope>NUCLEOTIDE SEQUENCE [LARGE SCALE GENOMIC DNA]</scope>
    <source>
        <strain evidence="2">No. 5 / NBRC 109023</strain>
    </source>
</reference>
<proteinExistence type="predicted"/>
<comment type="caution">
    <text evidence="1">The sequence shown here is derived from an EMBL/GenBank/DDBJ whole genome shotgun (WGS) entry which is preliminary data.</text>
</comment>
<dbReference type="InParanoid" id="V5GDM4"/>
<organism evidence="1 2">
    <name type="scientific">Byssochlamys spectabilis (strain No. 5 / NBRC 109023)</name>
    <name type="common">Paecilomyces variotii</name>
    <dbReference type="NCBI Taxonomy" id="1356009"/>
    <lineage>
        <taxon>Eukaryota</taxon>
        <taxon>Fungi</taxon>
        <taxon>Dikarya</taxon>
        <taxon>Ascomycota</taxon>
        <taxon>Pezizomycotina</taxon>
        <taxon>Eurotiomycetes</taxon>
        <taxon>Eurotiomycetidae</taxon>
        <taxon>Eurotiales</taxon>
        <taxon>Thermoascaceae</taxon>
        <taxon>Paecilomyces</taxon>
    </lineage>
</organism>
<dbReference type="Proteomes" id="UP000018001">
    <property type="component" value="Unassembled WGS sequence"/>
</dbReference>
<keyword evidence="2" id="KW-1185">Reference proteome</keyword>
<protein>
    <submittedName>
        <fullName evidence="1">Uncharacterized protein</fullName>
    </submittedName>
</protein>
<accession>V5GDM4</accession>
<dbReference type="AlphaFoldDB" id="V5GDM4"/>
<evidence type="ECO:0000313" key="2">
    <source>
        <dbReference type="Proteomes" id="UP000018001"/>
    </source>
</evidence>